<dbReference type="AlphaFoldDB" id="A0A226EZY4"/>
<evidence type="ECO:0000256" key="8">
    <source>
        <dbReference type="ARBA" id="ARBA00022840"/>
    </source>
</evidence>
<dbReference type="Proteomes" id="UP000198287">
    <property type="component" value="Unassembled WGS sequence"/>
</dbReference>
<evidence type="ECO:0000256" key="1">
    <source>
        <dbReference type="ARBA" id="ARBA00003700"/>
    </source>
</evidence>
<keyword evidence="6" id="KW-0833">Ubl conjugation pathway</keyword>
<evidence type="ECO:0000256" key="3">
    <source>
        <dbReference type="ARBA" id="ARBA00016279"/>
    </source>
</evidence>
<dbReference type="FunFam" id="3.40.50.720:FF:000066">
    <property type="entry name" value="Putative ubiquitin-like modifier-activating enzyme 5"/>
    <property type="match status" value="1"/>
</dbReference>
<reference evidence="10 11" key="1">
    <citation type="submission" date="2015-12" db="EMBL/GenBank/DDBJ databases">
        <title>The genome of Folsomia candida.</title>
        <authorList>
            <person name="Faddeeva A."/>
            <person name="Derks M.F."/>
            <person name="Anvar Y."/>
            <person name="Smit S."/>
            <person name="Van Straalen N."/>
            <person name="Roelofs D."/>
        </authorList>
    </citation>
    <scope>NUCLEOTIDE SEQUENCE [LARGE SCALE GENOMIC DNA]</scope>
    <source>
        <strain evidence="10 11">VU population</strain>
        <tissue evidence="10">Whole body</tissue>
    </source>
</reference>
<dbReference type="GO" id="GO:0005829">
    <property type="term" value="C:cytosol"/>
    <property type="evidence" value="ECO:0007669"/>
    <property type="project" value="TreeGrafter"/>
</dbReference>
<evidence type="ECO:0000259" key="9">
    <source>
        <dbReference type="Pfam" id="PF00899"/>
    </source>
</evidence>
<dbReference type="STRING" id="158441.A0A226EZY4"/>
<comment type="function">
    <text evidence="1">E1-like enzyme which activates UFM1.</text>
</comment>
<proteinExistence type="inferred from homology"/>
<dbReference type="OrthoDB" id="206053at2759"/>
<keyword evidence="7" id="KW-0862">Zinc</keyword>
<sequence>MDTVEELKARVLELENEVAELKGTSTRGRIDKMSAEVVDSNPYSRLMALQKMGIVKNYEDVRTFTVAVVGVGGVGSVTAEMLTRCGIGKLILFDYDKVELANMNRLFFQPHQSGQSKVEAAKNTLQSINPDVEIEIYNYNITTVDNYDDFVSRLETGSKTKGQIDLLLSCVDNFEARMTINNACNAIGLNWFESGVAENAVSGHIQFIIPGKYACFSCAPPLIVSTKMDEKMLKKEGVCAASLPTTMGIVAGLLVQNSLKYLLKFGDVSTYVGYNALEDYFPTMTLKPNQNCDDSKCIKKQAEYQLYIKEHPEVLIEEVKEETEVVHEDNDWGISLVESDPTNEEVSEETSLNLVPGLKVAYDIPSKPLKESHQEVELDDDAGESLDELMNRMKNI</sequence>
<name>A0A226EZY4_FOLCA</name>
<dbReference type="OMA" id="MNIVKDY"/>
<feature type="domain" description="THIF-type NAD/FAD binding fold" evidence="9">
    <location>
        <begin position="43"/>
        <end position="292"/>
    </location>
</feature>
<organism evidence="10 11">
    <name type="scientific">Folsomia candida</name>
    <name type="common">Springtail</name>
    <dbReference type="NCBI Taxonomy" id="158441"/>
    <lineage>
        <taxon>Eukaryota</taxon>
        <taxon>Metazoa</taxon>
        <taxon>Ecdysozoa</taxon>
        <taxon>Arthropoda</taxon>
        <taxon>Hexapoda</taxon>
        <taxon>Collembola</taxon>
        <taxon>Entomobryomorpha</taxon>
        <taxon>Isotomoidea</taxon>
        <taxon>Isotomidae</taxon>
        <taxon>Proisotominae</taxon>
        <taxon>Folsomia</taxon>
    </lineage>
</organism>
<keyword evidence="5" id="KW-0547">Nucleotide-binding</keyword>
<keyword evidence="8" id="KW-0067">ATP-binding</keyword>
<dbReference type="Pfam" id="PF00899">
    <property type="entry name" value="ThiF"/>
    <property type="match status" value="1"/>
</dbReference>
<dbReference type="InterPro" id="IPR000594">
    <property type="entry name" value="ThiF_NAD_FAD-bd"/>
</dbReference>
<evidence type="ECO:0000313" key="11">
    <source>
        <dbReference type="Proteomes" id="UP000198287"/>
    </source>
</evidence>
<evidence type="ECO:0000256" key="7">
    <source>
        <dbReference type="ARBA" id="ARBA00022833"/>
    </source>
</evidence>
<evidence type="ECO:0000256" key="6">
    <source>
        <dbReference type="ARBA" id="ARBA00022786"/>
    </source>
</evidence>
<dbReference type="GO" id="GO:0046872">
    <property type="term" value="F:metal ion binding"/>
    <property type="evidence" value="ECO:0007669"/>
    <property type="project" value="UniProtKB-KW"/>
</dbReference>
<evidence type="ECO:0000313" key="10">
    <source>
        <dbReference type="EMBL" id="OXA63129.1"/>
    </source>
</evidence>
<dbReference type="EMBL" id="LNIX01000001">
    <property type="protein sequence ID" value="OXA63129.1"/>
    <property type="molecule type" value="Genomic_DNA"/>
</dbReference>
<accession>A0A226EZY4</accession>
<evidence type="ECO:0000256" key="2">
    <source>
        <dbReference type="ARBA" id="ARBA00005339"/>
    </source>
</evidence>
<gene>
    <name evidence="10" type="ORF">Fcan01_02299</name>
</gene>
<dbReference type="SUPFAM" id="SSF69572">
    <property type="entry name" value="Activating enzymes of the ubiquitin-like proteins"/>
    <property type="match status" value="1"/>
</dbReference>
<dbReference type="GO" id="GO:0005524">
    <property type="term" value="F:ATP binding"/>
    <property type="evidence" value="ECO:0007669"/>
    <property type="project" value="UniProtKB-KW"/>
</dbReference>
<keyword evidence="11" id="KW-1185">Reference proteome</keyword>
<comment type="similarity">
    <text evidence="2">Belongs to the ubiquitin-activating E1 family. UBA5 subfamily.</text>
</comment>
<dbReference type="PANTHER" id="PTHR10953">
    <property type="entry name" value="UBIQUITIN-ACTIVATING ENZYME E1"/>
    <property type="match status" value="1"/>
</dbReference>
<keyword evidence="4" id="KW-0479">Metal-binding</keyword>
<evidence type="ECO:0000256" key="5">
    <source>
        <dbReference type="ARBA" id="ARBA00022741"/>
    </source>
</evidence>
<dbReference type="GO" id="GO:0071569">
    <property type="term" value="P:protein ufmylation"/>
    <property type="evidence" value="ECO:0007669"/>
    <property type="project" value="TreeGrafter"/>
</dbReference>
<dbReference type="InterPro" id="IPR045886">
    <property type="entry name" value="ThiF/MoeB/HesA"/>
</dbReference>
<dbReference type="CDD" id="cd00757">
    <property type="entry name" value="ThiF_MoeB_HesA_family"/>
    <property type="match status" value="1"/>
</dbReference>
<dbReference type="PANTHER" id="PTHR10953:SF9">
    <property type="entry name" value="UBIQUITIN-LIKE MODIFIER-ACTIVATING ENZYME 5"/>
    <property type="match status" value="1"/>
</dbReference>
<dbReference type="Gene3D" id="3.40.50.720">
    <property type="entry name" value="NAD(P)-binding Rossmann-like Domain"/>
    <property type="match status" value="1"/>
</dbReference>
<dbReference type="PROSITE" id="PS00065">
    <property type="entry name" value="D_2_HYDROXYACID_DH_1"/>
    <property type="match status" value="1"/>
</dbReference>
<protein>
    <recommendedName>
        <fullName evidence="3">Ubiquitin-like modifier-activating enzyme 5</fullName>
    </recommendedName>
</protein>
<dbReference type="InterPro" id="IPR029752">
    <property type="entry name" value="D-isomer_DH_CS1"/>
</dbReference>
<dbReference type="GO" id="GO:0071566">
    <property type="term" value="F:UFM1 activating enzyme activity"/>
    <property type="evidence" value="ECO:0007669"/>
    <property type="project" value="TreeGrafter"/>
</dbReference>
<evidence type="ECO:0000256" key="4">
    <source>
        <dbReference type="ARBA" id="ARBA00022723"/>
    </source>
</evidence>
<dbReference type="InterPro" id="IPR035985">
    <property type="entry name" value="Ubiquitin-activating_enz"/>
</dbReference>
<comment type="caution">
    <text evidence="10">The sequence shown here is derived from an EMBL/GenBank/DDBJ whole genome shotgun (WGS) entry which is preliminary data.</text>
</comment>